<feature type="domain" description="Fumarylacetoacetase-like C-terminal" evidence="2">
    <location>
        <begin position="27"/>
        <end position="223"/>
    </location>
</feature>
<evidence type="ECO:0000259" key="2">
    <source>
        <dbReference type="Pfam" id="PF01557"/>
    </source>
</evidence>
<dbReference type="GO" id="GO:0046872">
    <property type="term" value="F:metal ion binding"/>
    <property type="evidence" value="ECO:0007669"/>
    <property type="project" value="UniProtKB-KW"/>
</dbReference>
<reference evidence="3 5" key="2">
    <citation type="submission" date="2020-08" db="EMBL/GenBank/DDBJ databases">
        <title>Genomic Encyclopedia of Type Strains, Phase III (KMG-III): the genomes of soil and plant-associated and newly described type strains.</title>
        <authorList>
            <person name="Whitman W."/>
        </authorList>
    </citation>
    <scope>NUCLEOTIDE SEQUENCE [LARGE SCALE GENOMIC DNA]</scope>
    <source>
        <strain evidence="3 5">CECT 8088</strain>
    </source>
</reference>
<dbReference type="Pfam" id="PF01557">
    <property type="entry name" value="FAA_hydrolase"/>
    <property type="match status" value="1"/>
</dbReference>
<dbReference type="SUPFAM" id="SSF56529">
    <property type="entry name" value="FAH"/>
    <property type="match status" value="1"/>
</dbReference>
<keyword evidence="5" id="KW-1185">Reference proteome</keyword>
<proteinExistence type="predicted"/>
<dbReference type="AlphaFoldDB" id="A0A839V6M7"/>
<dbReference type="InterPro" id="IPR011234">
    <property type="entry name" value="Fumarylacetoacetase-like_C"/>
</dbReference>
<dbReference type="EC" id="3.7.1.20" evidence="3"/>
<keyword evidence="3" id="KW-0378">Hydrolase</keyword>
<dbReference type="GO" id="GO:0034545">
    <property type="term" value="F:fumarylpyruvate hydrolase activity"/>
    <property type="evidence" value="ECO:0007669"/>
    <property type="project" value="UniProtKB-EC"/>
</dbReference>
<accession>A0A839V6M7</accession>
<keyword evidence="1" id="KW-0479">Metal-binding</keyword>
<dbReference type="Proteomes" id="UP000557688">
    <property type="component" value="Unassembled WGS sequence"/>
</dbReference>
<dbReference type="Gene3D" id="3.90.850.10">
    <property type="entry name" value="Fumarylacetoacetase-like, C-terminal domain"/>
    <property type="match status" value="1"/>
</dbReference>
<evidence type="ECO:0000313" key="4">
    <source>
        <dbReference type="EMBL" id="NVN31011.1"/>
    </source>
</evidence>
<protein>
    <submittedName>
        <fullName evidence="4">Fumarylacetoacetate hydrolase family protein</fullName>
    </submittedName>
    <submittedName>
        <fullName evidence="3">Fumarylpyruvate hydrolase</fullName>
        <ecNumber evidence="3">3.7.1.20</ecNumber>
    </submittedName>
</protein>
<dbReference type="Proteomes" id="UP000565205">
    <property type="component" value="Unassembled WGS sequence"/>
</dbReference>
<dbReference type="PANTHER" id="PTHR11820:SF90">
    <property type="entry name" value="FLUTATHIONE S-TRANSFERASE"/>
    <property type="match status" value="1"/>
</dbReference>
<dbReference type="EMBL" id="JABXXQ010000264">
    <property type="protein sequence ID" value="NVN31011.1"/>
    <property type="molecule type" value="Genomic_DNA"/>
</dbReference>
<sequence length="231" mass="24061">MSGYVLEPPSVVGVPVVGGGLFGVRRVFCVGRNYGDHVRELGGDPKEQPPIFFTKPADAVVTSGAPMPYPPRTADLHYEVELVVALSGGGRDIAPADAQALIYGYAVGLDMTRRDLQGQAKAAGQPWDMAKAFDHSAPIGDIVPVSVCSHPTRGAITLTRNGEIRQRGDLSEMIWSVPDIVAALSGFVALAPGDLIFTGTPSGVGPTVPGDRLIGTVEGVGDVSVSITETE</sequence>
<dbReference type="RefSeq" id="WP_176625002.1">
    <property type="nucleotide sequence ID" value="NZ_JABXXQ010000264.1"/>
</dbReference>
<dbReference type="PANTHER" id="PTHR11820">
    <property type="entry name" value="ACYLPYRUVASE"/>
    <property type="match status" value="1"/>
</dbReference>
<evidence type="ECO:0000313" key="5">
    <source>
        <dbReference type="Proteomes" id="UP000557688"/>
    </source>
</evidence>
<comment type="caution">
    <text evidence="3">The sequence shown here is derived from an EMBL/GenBank/DDBJ whole genome shotgun (WGS) entry which is preliminary data.</text>
</comment>
<keyword evidence="3" id="KW-0670">Pyruvate</keyword>
<reference evidence="4 6" key="1">
    <citation type="submission" date="2020-06" db="EMBL/GenBank/DDBJ databases">
        <title>Description of novel acetic acid bacteria.</title>
        <authorList>
            <person name="Sombolestani A."/>
        </authorList>
    </citation>
    <scope>NUCLEOTIDE SEQUENCE [LARGE SCALE GENOMIC DNA]</scope>
    <source>
        <strain evidence="4 6">LMG 26838</strain>
    </source>
</reference>
<dbReference type="EMBL" id="JACHXV010000021">
    <property type="protein sequence ID" value="MBB3175189.1"/>
    <property type="molecule type" value="Genomic_DNA"/>
</dbReference>
<name>A0A839V6M7_9PROT</name>
<evidence type="ECO:0000256" key="1">
    <source>
        <dbReference type="ARBA" id="ARBA00022723"/>
    </source>
</evidence>
<dbReference type="GO" id="GO:0018773">
    <property type="term" value="F:acetylpyruvate hydrolase activity"/>
    <property type="evidence" value="ECO:0007669"/>
    <property type="project" value="TreeGrafter"/>
</dbReference>
<evidence type="ECO:0000313" key="6">
    <source>
        <dbReference type="Proteomes" id="UP000565205"/>
    </source>
</evidence>
<gene>
    <name evidence="3" type="ORF">FHR90_003043</name>
    <name evidence="4" type="ORF">HUK83_11780</name>
</gene>
<evidence type="ECO:0000313" key="3">
    <source>
        <dbReference type="EMBL" id="MBB3175189.1"/>
    </source>
</evidence>
<dbReference type="InterPro" id="IPR036663">
    <property type="entry name" value="Fumarylacetoacetase_C_sf"/>
</dbReference>
<organism evidence="3 5">
    <name type="scientific">Endobacter medicaginis</name>
    <dbReference type="NCBI Taxonomy" id="1181271"/>
    <lineage>
        <taxon>Bacteria</taxon>
        <taxon>Pseudomonadati</taxon>
        <taxon>Pseudomonadota</taxon>
        <taxon>Alphaproteobacteria</taxon>
        <taxon>Acetobacterales</taxon>
        <taxon>Acetobacteraceae</taxon>
        <taxon>Endobacter</taxon>
    </lineage>
</organism>